<comment type="similarity">
    <text evidence="2">Belongs to the ABC transporter superfamily.</text>
</comment>
<accession>A0ABS4R1G1</accession>
<dbReference type="PANTHER" id="PTHR43776">
    <property type="entry name" value="TRANSPORT ATP-BINDING PROTEIN"/>
    <property type="match status" value="1"/>
</dbReference>
<dbReference type="SUPFAM" id="SSF52540">
    <property type="entry name" value="P-loop containing nucleoside triphosphate hydrolases"/>
    <property type="match status" value="1"/>
</dbReference>
<evidence type="ECO:0000256" key="6">
    <source>
        <dbReference type="SAM" id="MobiDB-lite"/>
    </source>
</evidence>
<evidence type="ECO:0000256" key="2">
    <source>
        <dbReference type="ARBA" id="ARBA00005417"/>
    </source>
</evidence>
<name>A0ABS4R1G1_9HYPH</name>
<dbReference type="InterPro" id="IPR017871">
    <property type="entry name" value="ABC_transporter-like_CS"/>
</dbReference>
<evidence type="ECO:0000256" key="4">
    <source>
        <dbReference type="ARBA" id="ARBA00022741"/>
    </source>
</evidence>
<protein>
    <submittedName>
        <fullName evidence="8">Peptide/nickel transport system ATP-binding protein</fullName>
    </submittedName>
</protein>
<dbReference type="Gene3D" id="3.40.50.300">
    <property type="entry name" value="P-loop containing nucleotide triphosphate hydrolases"/>
    <property type="match status" value="1"/>
</dbReference>
<dbReference type="NCBIfam" id="TIGR01727">
    <property type="entry name" value="oligo_HPY"/>
    <property type="match status" value="1"/>
</dbReference>
<dbReference type="SMART" id="SM00382">
    <property type="entry name" value="AAA"/>
    <property type="match status" value="1"/>
</dbReference>
<keyword evidence="9" id="KW-1185">Reference proteome</keyword>
<keyword evidence="5 8" id="KW-0067">ATP-binding</keyword>
<dbReference type="InterPro" id="IPR003593">
    <property type="entry name" value="AAA+_ATPase"/>
</dbReference>
<sequence>MNSHTLLRTVTGDTQPPASQAVRPPLVEIEHLAKHYHLGLSFSVKSVDGVSFTIGQGEVLGLVGESGCGKSTIARLLTRQTSPTSGQVKIAGQEIADVSGEELKRLRRTVQLVFQDPFGALDPRMRIGTSMEAPLAQHRIGTREERREKVMRMLTEVGLDESFYERYPRQCSGGQLQRVVIGRALLLEPSFLICDEPTSALDASMRTQILNLLTDLKRRHGLTMLMISHDLRVVRHICDRIAVMYLGRIVEVADRDALFKTPRHPYTRALIAASMLDRTGLYAPEIQLRGDLPSPLNPPLGCRFHTRCAHAQAKCSQAEPEFEAASESHQVRCHFWRELQPDRSAEAGSP</sequence>
<dbReference type="Proteomes" id="UP000730739">
    <property type="component" value="Unassembled WGS sequence"/>
</dbReference>
<dbReference type="InterPro" id="IPR050319">
    <property type="entry name" value="ABC_transp_ATP-bind"/>
</dbReference>
<gene>
    <name evidence="8" type="ORF">J2Z31_003245</name>
</gene>
<evidence type="ECO:0000313" key="9">
    <source>
        <dbReference type="Proteomes" id="UP000730739"/>
    </source>
</evidence>
<keyword evidence="4" id="KW-0547">Nucleotide-binding</keyword>
<evidence type="ECO:0000259" key="7">
    <source>
        <dbReference type="PROSITE" id="PS50893"/>
    </source>
</evidence>
<dbReference type="InterPro" id="IPR003439">
    <property type="entry name" value="ABC_transporter-like_ATP-bd"/>
</dbReference>
<dbReference type="PROSITE" id="PS50893">
    <property type="entry name" value="ABC_TRANSPORTER_2"/>
    <property type="match status" value="1"/>
</dbReference>
<dbReference type="EMBL" id="JAGILA010000004">
    <property type="protein sequence ID" value="MBP2236731.1"/>
    <property type="molecule type" value="Genomic_DNA"/>
</dbReference>
<dbReference type="CDD" id="cd03257">
    <property type="entry name" value="ABC_NikE_OppD_transporters"/>
    <property type="match status" value="1"/>
</dbReference>
<proteinExistence type="inferred from homology"/>
<dbReference type="Pfam" id="PF08352">
    <property type="entry name" value="oligo_HPY"/>
    <property type="match status" value="1"/>
</dbReference>
<evidence type="ECO:0000256" key="1">
    <source>
        <dbReference type="ARBA" id="ARBA00004417"/>
    </source>
</evidence>
<feature type="domain" description="ABC transporter" evidence="7">
    <location>
        <begin position="27"/>
        <end position="271"/>
    </location>
</feature>
<dbReference type="Pfam" id="PF00005">
    <property type="entry name" value="ABC_tran"/>
    <property type="match status" value="1"/>
</dbReference>
<reference evidence="8 9" key="1">
    <citation type="submission" date="2021-03" db="EMBL/GenBank/DDBJ databases">
        <title>Genomic Encyclopedia of Type Strains, Phase IV (KMG-IV): sequencing the most valuable type-strain genomes for metagenomic binning, comparative biology and taxonomic classification.</title>
        <authorList>
            <person name="Goeker M."/>
        </authorList>
    </citation>
    <scope>NUCLEOTIDE SEQUENCE [LARGE SCALE GENOMIC DNA]</scope>
    <source>
        <strain evidence="8 9">DSM 13372</strain>
    </source>
</reference>
<organism evidence="8 9">
    <name type="scientific">Sinorhizobium kostiense</name>
    <dbReference type="NCBI Taxonomy" id="76747"/>
    <lineage>
        <taxon>Bacteria</taxon>
        <taxon>Pseudomonadati</taxon>
        <taxon>Pseudomonadota</taxon>
        <taxon>Alphaproteobacteria</taxon>
        <taxon>Hyphomicrobiales</taxon>
        <taxon>Rhizobiaceae</taxon>
        <taxon>Sinorhizobium/Ensifer group</taxon>
        <taxon>Sinorhizobium</taxon>
    </lineage>
</organism>
<comment type="subcellular location">
    <subcellularLocation>
        <location evidence="1">Cell inner membrane</location>
        <topology evidence="1">Peripheral membrane protein</topology>
    </subcellularLocation>
</comment>
<evidence type="ECO:0000256" key="3">
    <source>
        <dbReference type="ARBA" id="ARBA00022448"/>
    </source>
</evidence>
<feature type="region of interest" description="Disordered" evidence="6">
    <location>
        <begin position="1"/>
        <end position="21"/>
    </location>
</feature>
<evidence type="ECO:0000313" key="8">
    <source>
        <dbReference type="EMBL" id="MBP2236731.1"/>
    </source>
</evidence>
<dbReference type="InterPro" id="IPR027417">
    <property type="entry name" value="P-loop_NTPase"/>
</dbReference>
<dbReference type="InterPro" id="IPR013563">
    <property type="entry name" value="Oligopep_ABC_C"/>
</dbReference>
<comment type="caution">
    <text evidence="8">The sequence shown here is derived from an EMBL/GenBank/DDBJ whole genome shotgun (WGS) entry which is preliminary data.</text>
</comment>
<keyword evidence="3" id="KW-0813">Transport</keyword>
<feature type="compositionally biased region" description="Polar residues" evidence="6">
    <location>
        <begin position="1"/>
        <end position="18"/>
    </location>
</feature>
<dbReference type="PROSITE" id="PS00211">
    <property type="entry name" value="ABC_TRANSPORTER_1"/>
    <property type="match status" value="1"/>
</dbReference>
<evidence type="ECO:0000256" key="5">
    <source>
        <dbReference type="ARBA" id="ARBA00022840"/>
    </source>
</evidence>
<dbReference type="GO" id="GO:0005524">
    <property type="term" value="F:ATP binding"/>
    <property type="evidence" value="ECO:0007669"/>
    <property type="project" value="UniProtKB-KW"/>
</dbReference>
<dbReference type="RefSeq" id="WP_209602525.1">
    <property type="nucleotide sequence ID" value="NZ_JAGILA010000004.1"/>
</dbReference>